<reference evidence="1 2" key="1">
    <citation type="journal article" date="2011" name="EMBO J.">
        <title>Structural diversity of bacterial flagellar motors.</title>
        <authorList>
            <person name="Chen S."/>
            <person name="Beeby M."/>
            <person name="Murphy G.E."/>
            <person name="Leadbetter J.R."/>
            <person name="Hendrixson D.R."/>
            <person name="Briegel A."/>
            <person name="Li Z."/>
            <person name="Shi J."/>
            <person name="Tocheva E.I."/>
            <person name="Muller A."/>
            <person name="Dobro M.J."/>
            <person name="Jensen G.J."/>
        </authorList>
    </citation>
    <scope>NUCLEOTIDE SEQUENCE [LARGE SCALE GENOMIC DNA]</scope>
    <source>
        <strain evidence="1 2">DSM 6540</strain>
    </source>
</reference>
<sequence>MIPVLDSLAIARIAPARTGTVYILAAVVTVWRPTGKMAG</sequence>
<proteinExistence type="predicted"/>
<keyword evidence="2" id="KW-1185">Reference proteome</keyword>
<accession>F7NF05</accession>
<comment type="caution">
    <text evidence="1">The sequence shown here is derived from an EMBL/GenBank/DDBJ whole genome shotgun (WGS) entry which is preliminary data.</text>
</comment>
<dbReference type="STRING" id="1009370.ALO_03111"/>
<evidence type="ECO:0000313" key="2">
    <source>
        <dbReference type="Proteomes" id="UP000003240"/>
    </source>
</evidence>
<protein>
    <submittedName>
        <fullName evidence="1">Uncharacterized protein</fullName>
    </submittedName>
</protein>
<organism evidence="1 2">
    <name type="scientific">Acetonema longum DSM 6540</name>
    <dbReference type="NCBI Taxonomy" id="1009370"/>
    <lineage>
        <taxon>Bacteria</taxon>
        <taxon>Bacillati</taxon>
        <taxon>Bacillota</taxon>
        <taxon>Negativicutes</taxon>
        <taxon>Acetonemataceae</taxon>
        <taxon>Acetonema</taxon>
    </lineage>
</organism>
<gene>
    <name evidence="1" type="ORF">ALO_03111</name>
</gene>
<evidence type="ECO:0000313" key="1">
    <source>
        <dbReference type="EMBL" id="EGO65566.1"/>
    </source>
</evidence>
<dbReference type="AlphaFoldDB" id="F7NF05"/>
<dbReference type="EMBL" id="AFGF01000017">
    <property type="protein sequence ID" value="EGO65566.1"/>
    <property type="molecule type" value="Genomic_DNA"/>
</dbReference>
<name>F7NF05_9FIRM</name>
<dbReference type="Proteomes" id="UP000003240">
    <property type="component" value="Unassembled WGS sequence"/>
</dbReference>